<evidence type="ECO:0000313" key="4">
    <source>
        <dbReference type="EMBL" id="ATP57266.1"/>
    </source>
</evidence>
<organism evidence="4 5">
    <name type="scientific">Pedobacter ginsengisoli</name>
    <dbReference type="NCBI Taxonomy" id="363852"/>
    <lineage>
        <taxon>Bacteria</taxon>
        <taxon>Pseudomonadati</taxon>
        <taxon>Bacteroidota</taxon>
        <taxon>Sphingobacteriia</taxon>
        <taxon>Sphingobacteriales</taxon>
        <taxon>Sphingobacteriaceae</taxon>
        <taxon>Pedobacter</taxon>
    </lineage>
</organism>
<keyword evidence="1" id="KW-1133">Transmembrane helix</keyword>
<dbReference type="Pfam" id="PF04773">
    <property type="entry name" value="FecR"/>
    <property type="match status" value="1"/>
</dbReference>
<dbReference type="Gene3D" id="2.60.120.1440">
    <property type="match status" value="1"/>
</dbReference>
<dbReference type="GO" id="GO:0016989">
    <property type="term" value="F:sigma factor antagonist activity"/>
    <property type="evidence" value="ECO:0007669"/>
    <property type="project" value="TreeGrafter"/>
</dbReference>
<dbReference type="InterPro" id="IPR032508">
    <property type="entry name" value="FecR_C"/>
</dbReference>
<keyword evidence="5" id="KW-1185">Reference proteome</keyword>
<dbReference type="EMBL" id="CP024091">
    <property type="protein sequence ID" value="ATP57266.1"/>
    <property type="molecule type" value="Genomic_DNA"/>
</dbReference>
<evidence type="ECO:0000313" key="5">
    <source>
        <dbReference type="Proteomes" id="UP000223749"/>
    </source>
</evidence>
<dbReference type="OrthoDB" id="642683at2"/>
<dbReference type="PANTHER" id="PTHR30273">
    <property type="entry name" value="PERIPLASMIC SIGNAL SENSOR AND SIGMA FACTOR ACTIVATOR FECR-RELATED"/>
    <property type="match status" value="1"/>
</dbReference>
<dbReference type="PANTHER" id="PTHR30273:SF2">
    <property type="entry name" value="PROTEIN FECR"/>
    <property type="match status" value="1"/>
</dbReference>
<keyword evidence="1" id="KW-0812">Transmembrane</keyword>
<dbReference type="Pfam" id="PF16344">
    <property type="entry name" value="FecR_C"/>
    <property type="match status" value="1"/>
</dbReference>
<protein>
    <recommendedName>
        <fullName evidence="6">Iron dicitrate transport regulator FecR</fullName>
    </recommendedName>
</protein>
<name>A0A2D1U6N5_9SPHI</name>
<evidence type="ECO:0008006" key="6">
    <source>
        <dbReference type="Google" id="ProtNLM"/>
    </source>
</evidence>
<keyword evidence="1" id="KW-0472">Membrane</keyword>
<evidence type="ECO:0000256" key="1">
    <source>
        <dbReference type="SAM" id="Phobius"/>
    </source>
</evidence>
<sequence length="305" mass="34294">MDAKNKKDIYKEFGISDPEEFFRDQDDKEQVRQEMLERITASKHAYNMQSANKLGTNRKLRMAMAAAISFVLLSVGVLFYNNSYIKADDFVTIKVSKGETRLVTLPDGSTVWLNAASTLKYPKKFGAKRIVYLEDGEGFFNVVHNDKVPFIVEAASLKTFVLGTSFVVKSYKSLSTASVSVVTGKVAVSDNEKQISVLTPNEEVVYNKSTRKPKKLNTKAIEKTQWNNGKLILNAVYFEEAVLAIENAYGVKIDYDKELFKDCQNTFNLNAKQTLDETLKVISMIQNVTCQIKEKEVLITGKGCN</sequence>
<evidence type="ECO:0000259" key="2">
    <source>
        <dbReference type="Pfam" id="PF04773"/>
    </source>
</evidence>
<proteinExistence type="predicted"/>
<accession>A0A2D1U6N5</accession>
<reference evidence="4 5" key="1">
    <citation type="submission" date="2017-10" db="EMBL/GenBank/DDBJ databases">
        <title>Whole genome of Pedobacter ginsengisoli T01R-27 isolated from tomato rhizosphere.</title>
        <authorList>
            <person name="Weon H.-Y."/>
            <person name="Lee S.A."/>
            <person name="Sang M.K."/>
            <person name="Song J."/>
        </authorList>
    </citation>
    <scope>NUCLEOTIDE SEQUENCE [LARGE SCALE GENOMIC DNA]</scope>
    <source>
        <strain evidence="4 5">T01R-27</strain>
    </source>
</reference>
<dbReference type="PIRSF" id="PIRSF018266">
    <property type="entry name" value="FecR"/>
    <property type="match status" value="1"/>
</dbReference>
<feature type="domain" description="FecR protein" evidence="2">
    <location>
        <begin position="92"/>
        <end position="186"/>
    </location>
</feature>
<dbReference type="KEGG" id="pgs:CPT03_12680"/>
<dbReference type="Gene3D" id="3.55.50.30">
    <property type="match status" value="1"/>
</dbReference>
<dbReference type="Proteomes" id="UP000223749">
    <property type="component" value="Chromosome"/>
</dbReference>
<dbReference type="RefSeq" id="WP_099439193.1">
    <property type="nucleotide sequence ID" value="NZ_CP024091.1"/>
</dbReference>
<feature type="transmembrane region" description="Helical" evidence="1">
    <location>
        <begin position="62"/>
        <end position="80"/>
    </location>
</feature>
<evidence type="ECO:0000259" key="3">
    <source>
        <dbReference type="Pfam" id="PF16344"/>
    </source>
</evidence>
<dbReference type="AlphaFoldDB" id="A0A2D1U6N5"/>
<feature type="domain" description="Protein FecR C-terminal" evidence="3">
    <location>
        <begin position="230"/>
        <end position="299"/>
    </location>
</feature>
<dbReference type="InterPro" id="IPR012373">
    <property type="entry name" value="Ferrdict_sens_TM"/>
</dbReference>
<dbReference type="InterPro" id="IPR006860">
    <property type="entry name" value="FecR"/>
</dbReference>
<gene>
    <name evidence="4" type="ORF">CPT03_12680</name>
</gene>